<dbReference type="RefSeq" id="WP_072736378.1">
    <property type="nucleotide sequence ID" value="NZ_CP048813.1"/>
</dbReference>
<protein>
    <submittedName>
        <fullName evidence="1">Acetoacetate decarboxylase (ADC)</fullName>
    </submittedName>
</protein>
<proteinExistence type="predicted"/>
<organism evidence="1 2">
    <name type="scientific">Rhodococcus triatomae</name>
    <dbReference type="NCBI Taxonomy" id="300028"/>
    <lineage>
        <taxon>Bacteria</taxon>
        <taxon>Bacillati</taxon>
        <taxon>Actinomycetota</taxon>
        <taxon>Actinomycetes</taxon>
        <taxon>Mycobacteriales</taxon>
        <taxon>Nocardiaceae</taxon>
        <taxon>Rhodococcus</taxon>
    </lineage>
</organism>
<dbReference type="InterPro" id="IPR010451">
    <property type="entry name" value="Acetoacetate_decarboxylase"/>
</dbReference>
<evidence type="ECO:0000313" key="2">
    <source>
        <dbReference type="Proteomes" id="UP000183263"/>
    </source>
</evidence>
<reference evidence="1 2" key="1">
    <citation type="submission" date="2016-10" db="EMBL/GenBank/DDBJ databases">
        <authorList>
            <person name="de Groot N.N."/>
        </authorList>
    </citation>
    <scope>NUCLEOTIDE SEQUENCE [LARGE SCALE GENOMIC DNA]</scope>
    <source>
        <strain evidence="1 2">DSM 44892</strain>
    </source>
</reference>
<dbReference type="EMBL" id="FNDN01000001">
    <property type="protein sequence ID" value="SDH30666.1"/>
    <property type="molecule type" value="Genomic_DNA"/>
</dbReference>
<dbReference type="AlphaFoldDB" id="A0A1G8BBS7"/>
<dbReference type="GO" id="GO:0016829">
    <property type="term" value="F:lyase activity"/>
    <property type="evidence" value="ECO:0007669"/>
    <property type="project" value="InterPro"/>
</dbReference>
<accession>A0A1G8BBS7</accession>
<dbReference type="Gene3D" id="2.40.400.10">
    <property type="entry name" value="Acetoacetate decarboxylase-like"/>
    <property type="match status" value="1"/>
</dbReference>
<name>A0A1G8BBS7_9NOCA</name>
<dbReference type="InterPro" id="IPR023375">
    <property type="entry name" value="ADC_dom_sf"/>
</dbReference>
<dbReference type="Pfam" id="PF06314">
    <property type="entry name" value="ADC"/>
    <property type="match status" value="1"/>
</dbReference>
<dbReference type="Proteomes" id="UP000183263">
    <property type="component" value="Unassembled WGS sequence"/>
</dbReference>
<keyword evidence="2" id="KW-1185">Reference proteome</keyword>
<dbReference type="SUPFAM" id="SSF160104">
    <property type="entry name" value="Acetoacetate decarboxylase-like"/>
    <property type="match status" value="1"/>
</dbReference>
<sequence length="239" mass="25299">MSAHEVLGRTVEMPVRVRAATAFTAAYSVRADAVQESIAHTGLRALRYRSGRGICMLVFVDYIDGDLGPYNEFAVAVLVGEPGAPASVAAGIRAAATGRAGALIHHLPVDGEFTLAAGRGIWGFPKTMAEFEADHRTRTAALGADGQLIARLSVAPGLPVPGGTSTSLAAYAHLDGLTRRTTWQMRTRGLRSRPGGAALDLGEHPVADELHSWGLPRRALFTSVIPEMEMTFGDADTVR</sequence>
<gene>
    <name evidence="1" type="ORF">SAMN05444695_101807</name>
</gene>
<dbReference type="OrthoDB" id="1633687at2"/>
<evidence type="ECO:0000313" key="1">
    <source>
        <dbReference type="EMBL" id="SDH30666.1"/>
    </source>
</evidence>